<comment type="subcellular location">
    <subcellularLocation>
        <location evidence="1 6">Cytoplasm</location>
        <location evidence="1 6">Nucleoid</location>
    </subcellularLocation>
</comment>
<dbReference type="NCBIfam" id="NF001464">
    <property type="entry name" value="PRK00321.1-5"/>
    <property type="match status" value="1"/>
</dbReference>
<evidence type="ECO:0000256" key="2">
    <source>
        <dbReference type="ARBA" id="ARBA00008657"/>
    </source>
</evidence>
<dbReference type="Pfam" id="PF04381">
    <property type="entry name" value="RdgC"/>
    <property type="match status" value="1"/>
</dbReference>
<dbReference type="GO" id="GO:0000018">
    <property type="term" value="P:regulation of DNA recombination"/>
    <property type="evidence" value="ECO:0007669"/>
    <property type="project" value="TreeGrafter"/>
</dbReference>
<evidence type="ECO:0000256" key="4">
    <source>
        <dbReference type="ARBA" id="ARBA00022490"/>
    </source>
</evidence>
<accession>A0A1K2HQ57</accession>
<dbReference type="STRING" id="1121279.SAMN02745887_03135"/>
<sequence length="335" mass="36931">MWFKNLQLYRITDLSKLKPDQLEAELQKRAFVPLGSSDRMAAGWVPPASHAPEVFAYANSGAMLIALKTEEKLLPSSVVKEMAEERIAEIQDKEVRKIGKKEAKEIRERIEEELMPRAFSRSRVLRALIDFEAGWIWVDTSAQAKAELLTQLLRETLGSLPTKLVQTQLDPVTAMTTWLEHEAPDNFTLDADCTLKAPGDDGAQVTCRRHDLNAEEVKLHLKSGKLVTQLALSWADRLSFVLNDKLQIKRLAFLDLIEDQIKESDAEDAAAMYDTNLTLLVQEGRQLVNAVIEALGGELGESAATPLLASAPAPAPAAKADAPASKDAGTVDVPW</sequence>
<keyword evidence="4 6" id="KW-0963">Cytoplasm</keyword>
<dbReference type="AlphaFoldDB" id="A0A1K2HQ57"/>
<proteinExistence type="inferred from homology"/>
<feature type="compositionally biased region" description="Low complexity" evidence="7">
    <location>
        <begin position="314"/>
        <end position="328"/>
    </location>
</feature>
<dbReference type="InterPro" id="IPR007476">
    <property type="entry name" value="RdgC"/>
</dbReference>
<protein>
    <recommendedName>
        <fullName evidence="3 6">Recombination-associated protein RdgC</fullName>
    </recommendedName>
</protein>
<evidence type="ECO:0000256" key="3">
    <source>
        <dbReference type="ARBA" id="ARBA00022296"/>
    </source>
</evidence>
<organism evidence="8 9">
    <name type="scientific">Chitinimonas taiwanensis DSM 18899</name>
    <dbReference type="NCBI Taxonomy" id="1121279"/>
    <lineage>
        <taxon>Bacteria</taxon>
        <taxon>Pseudomonadati</taxon>
        <taxon>Pseudomonadota</taxon>
        <taxon>Betaproteobacteria</taxon>
        <taxon>Neisseriales</taxon>
        <taxon>Chitinibacteraceae</taxon>
        <taxon>Chitinimonas</taxon>
    </lineage>
</organism>
<feature type="region of interest" description="Disordered" evidence="7">
    <location>
        <begin position="314"/>
        <end position="335"/>
    </location>
</feature>
<dbReference type="EMBL" id="FPKR01000013">
    <property type="protein sequence ID" value="SFZ78697.1"/>
    <property type="molecule type" value="Genomic_DNA"/>
</dbReference>
<keyword evidence="9" id="KW-1185">Reference proteome</keyword>
<dbReference type="Proteomes" id="UP000186513">
    <property type="component" value="Unassembled WGS sequence"/>
</dbReference>
<dbReference type="GO" id="GO:0003690">
    <property type="term" value="F:double-stranded DNA binding"/>
    <property type="evidence" value="ECO:0007669"/>
    <property type="project" value="TreeGrafter"/>
</dbReference>
<dbReference type="GO" id="GO:0043590">
    <property type="term" value="C:bacterial nucleoid"/>
    <property type="evidence" value="ECO:0007669"/>
    <property type="project" value="TreeGrafter"/>
</dbReference>
<dbReference type="NCBIfam" id="NF001463">
    <property type="entry name" value="PRK00321.1-4"/>
    <property type="match status" value="1"/>
</dbReference>
<dbReference type="PANTHER" id="PTHR38103">
    <property type="entry name" value="RECOMBINATION-ASSOCIATED PROTEIN RDGC"/>
    <property type="match status" value="1"/>
</dbReference>
<dbReference type="PANTHER" id="PTHR38103:SF1">
    <property type="entry name" value="RECOMBINATION-ASSOCIATED PROTEIN RDGC"/>
    <property type="match status" value="1"/>
</dbReference>
<evidence type="ECO:0000256" key="6">
    <source>
        <dbReference type="HAMAP-Rule" id="MF_00194"/>
    </source>
</evidence>
<evidence type="ECO:0000256" key="1">
    <source>
        <dbReference type="ARBA" id="ARBA00004453"/>
    </source>
</evidence>
<evidence type="ECO:0000313" key="8">
    <source>
        <dbReference type="EMBL" id="SFZ78697.1"/>
    </source>
</evidence>
<gene>
    <name evidence="6" type="primary">rdgC</name>
    <name evidence="8" type="ORF">SAMN02745887_03135</name>
</gene>
<name>A0A1K2HQ57_9NEIS</name>
<dbReference type="RefSeq" id="WP_072429627.1">
    <property type="nucleotide sequence ID" value="NZ_FPKR01000013.1"/>
</dbReference>
<dbReference type="HAMAP" id="MF_00194">
    <property type="entry name" value="RdgC"/>
    <property type="match status" value="1"/>
</dbReference>
<keyword evidence="5 6" id="KW-0233">DNA recombination</keyword>
<dbReference type="GO" id="GO:0006310">
    <property type="term" value="P:DNA recombination"/>
    <property type="evidence" value="ECO:0007669"/>
    <property type="project" value="UniProtKB-UniRule"/>
</dbReference>
<comment type="similarity">
    <text evidence="2 6">Belongs to the RdgC family.</text>
</comment>
<evidence type="ECO:0000256" key="7">
    <source>
        <dbReference type="SAM" id="MobiDB-lite"/>
    </source>
</evidence>
<evidence type="ECO:0000256" key="5">
    <source>
        <dbReference type="ARBA" id="ARBA00023172"/>
    </source>
</evidence>
<comment type="function">
    <text evidence="6">May be involved in recombination.</text>
</comment>
<evidence type="ECO:0000313" key="9">
    <source>
        <dbReference type="Proteomes" id="UP000186513"/>
    </source>
</evidence>
<reference evidence="8 9" key="1">
    <citation type="submission" date="2016-11" db="EMBL/GenBank/DDBJ databases">
        <authorList>
            <person name="Jaros S."/>
            <person name="Januszkiewicz K."/>
            <person name="Wedrychowicz H."/>
        </authorList>
    </citation>
    <scope>NUCLEOTIDE SEQUENCE [LARGE SCALE GENOMIC DNA]</scope>
    <source>
        <strain evidence="8 9">DSM 18899</strain>
    </source>
</reference>
<dbReference type="GO" id="GO:0005737">
    <property type="term" value="C:cytoplasm"/>
    <property type="evidence" value="ECO:0007669"/>
    <property type="project" value="UniProtKB-UniRule"/>
</dbReference>